<feature type="domain" description="Calcineurin-like phosphoesterase" evidence="8">
    <location>
        <begin position="1"/>
        <end position="218"/>
    </location>
</feature>
<dbReference type="CDD" id="cd00840">
    <property type="entry name" value="MPP_Mre11_N"/>
    <property type="match status" value="1"/>
</dbReference>
<evidence type="ECO:0000259" key="9">
    <source>
        <dbReference type="Pfam" id="PF12320"/>
    </source>
</evidence>
<dbReference type="PANTHER" id="PTHR30337:SF0">
    <property type="entry name" value="NUCLEASE SBCCD SUBUNIT D"/>
    <property type="match status" value="1"/>
</dbReference>
<evidence type="ECO:0000313" key="10">
    <source>
        <dbReference type="EMBL" id="QMV16765.1"/>
    </source>
</evidence>
<gene>
    <name evidence="7 10" type="primary">sbcD</name>
    <name evidence="10" type="ORF">Vspart_04173</name>
</gene>
<dbReference type="RefSeq" id="WP_182288761.1">
    <property type="nucleotide sequence ID" value="NZ_CP046269.1"/>
</dbReference>
<keyword evidence="7" id="KW-0233">DNA recombination</keyword>
<keyword evidence="7" id="KW-0235">DNA replication</keyword>
<sequence length="377" mass="42270">MKFIHTSDWHLGRQFHSVSLIADQRAVLAQLVAFIEENPVDAVIVAGDIYDRSVPPTIAIELLNHVIHQICGTLNTPMILIPGNHDGAERLGFGAEQMKNAGLHIISDFEQMLEPVILRSQSAGEVAFYGMPYSDPETVRAALQTSVSTHDEAHQLLAQKVREHASPTQKQVLISHCFVDGAIESESERPLSIGGSDRVSHEHFIDFDYVALGHLHQPQQKGAAHIRYSGSLMKYSFSEQHHKKGFTLVELNQDGFVSAEPVELTAPHEMRILEGELNTILEQGKTDPKHLDYLLVRLMDKHAILNPMEKLRAVYPNVLHLEKPGMLIGVEQDMASARLSRSEIDMFRDFFVEVQDCDLSAEQERAISDIINQLTRQ</sequence>
<dbReference type="Pfam" id="PF12320">
    <property type="entry name" value="SbcD_C"/>
    <property type="match status" value="1"/>
</dbReference>
<dbReference type="NCBIfam" id="TIGR00619">
    <property type="entry name" value="sbcd"/>
    <property type="match status" value="1"/>
</dbReference>
<organism evidence="10 11">
    <name type="scientific">Vibrio spartinae</name>
    <dbReference type="NCBI Taxonomy" id="1918945"/>
    <lineage>
        <taxon>Bacteria</taxon>
        <taxon>Pseudomonadati</taxon>
        <taxon>Pseudomonadota</taxon>
        <taxon>Gammaproteobacteria</taxon>
        <taxon>Vibrionales</taxon>
        <taxon>Vibrionaceae</taxon>
        <taxon>Vibrio</taxon>
    </lineage>
</organism>
<proteinExistence type="inferred from homology"/>
<evidence type="ECO:0000256" key="7">
    <source>
        <dbReference type="RuleBase" id="RU363069"/>
    </source>
</evidence>
<reference evidence="10 11" key="1">
    <citation type="journal article" date="2020" name="J. Nat. Prod.">
        <title>Genomics-Metabolomics Profiling Disclosed Marine Vibrio spartinae 3.6 as a Producer of a New Branched Side Chain Prodigiosin.</title>
        <authorList>
            <person name="Vitale G.A."/>
            <person name="Sciarretta M."/>
            <person name="Palma Esposito F."/>
            <person name="January G.G."/>
            <person name="Giaccio M."/>
            <person name="Bunk B."/>
            <person name="Sproer C."/>
            <person name="Bajerski F."/>
            <person name="Power D."/>
            <person name="Festa C."/>
            <person name="Monti M.C."/>
            <person name="D'Auria M.V."/>
            <person name="de Pascale D."/>
        </authorList>
    </citation>
    <scope>NUCLEOTIDE SEQUENCE [LARGE SCALE GENOMIC DNA]</scope>
    <source>
        <strain evidence="10 11">3.6</strain>
    </source>
</reference>
<keyword evidence="4 7" id="KW-0540">Nuclease</keyword>
<dbReference type="InterPro" id="IPR041796">
    <property type="entry name" value="Mre11_N"/>
</dbReference>
<keyword evidence="6 7" id="KW-0269">Exonuclease</keyword>
<evidence type="ECO:0000256" key="5">
    <source>
        <dbReference type="ARBA" id="ARBA00022801"/>
    </source>
</evidence>
<evidence type="ECO:0000256" key="3">
    <source>
        <dbReference type="ARBA" id="ARBA00013365"/>
    </source>
</evidence>
<dbReference type="Pfam" id="PF00149">
    <property type="entry name" value="Metallophos"/>
    <property type="match status" value="1"/>
</dbReference>
<dbReference type="Proteomes" id="UP000515264">
    <property type="component" value="Chromosome 2"/>
</dbReference>
<protein>
    <recommendedName>
        <fullName evidence="3 7">Nuclease SbcCD subunit D</fullName>
    </recommendedName>
</protein>
<keyword evidence="7" id="KW-0255">Endonuclease</keyword>
<evidence type="ECO:0000256" key="6">
    <source>
        <dbReference type="ARBA" id="ARBA00022839"/>
    </source>
</evidence>
<dbReference type="InterPro" id="IPR004593">
    <property type="entry name" value="SbcD"/>
</dbReference>
<comment type="subunit">
    <text evidence="2 7">Heterodimer of SbcC and SbcD.</text>
</comment>
<accession>A0ABX6R5Y0</accession>
<dbReference type="InterPro" id="IPR050535">
    <property type="entry name" value="DNA_Repair-Maintenance_Comp"/>
</dbReference>
<feature type="domain" description="Nuclease SbcCD subunit D C-terminal" evidence="9">
    <location>
        <begin position="267"/>
        <end position="353"/>
    </location>
</feature>
<name>A0ABX6R5Y0_9VIBR</name>
<comment type="function">
    <text evidence="7">SbcCD cleaves DNA hairpin structures. These structures can inhibit DNA replication and are intermediates in certain DNA recombination reactions. The complex acts as a 3'-&gt;5' double strand exonuclease that can open hairpins. It also has a 5' single-strand endonuclease activity.</text>
</comment>
<dbReference type="SUPFAM" id="SSF56300">
    <property type="entry name" value="Metallo-dependent phosphatases"/>
    <property type="match status" value="1"/>
</dbReference>
<keyword evidence="11" id="KW-1185">Reference proteome</keyword>
<dbReference type="InterPro" id="IPR004843">
    <property type="entry name" value="Calcineurin-like_PHP"/>
</dbReference>
<keyword evidence="5 7" id="KW-0378">Hydrolase</keyword>
<evidence type="ECO:0000256" key="1">
    <source>
        <dbReference type="ARBA" id="ARBA00010555"/>
    </source>
</evidence>
<evidence type="ECO:0000256" key="2">
    <source>
        <dbReference type="ARBA" id="ARBA00011322"/>
    </source>
</evidence>
<evidence type="ECO:0000259" key="8">
    <source>
        <dbReference type="Pfam" id="PF00149"/>
    </source>
</evidence>
<dbReference type="InterPro" id="IPR029052">
    <property type="entry name" value="Metallo-depent_PP-like"/>
</dbReference>
<evidence type="ECO:0000256" key="4">
    <source>
        <dbReference type="ARBA" id="ARBA00022722"/>
    </source>
</evidence>
<dbReference type="InterPro" id="IPR026843">
    <property type="entry name" value="SbcD_C"/>
</dbReference>
<dbReference type="EMBL" id="CP046269">
    <property type="protein sequence ID" value="QMV16765.1"/>
    <property type="molecule type" value="Genomic_DNA"/>
</dbReference>
<dbReference type="Gene3D" id="3.60.21.10">
    <property type="match status" value="1"/>
</dbReference>
<evidence type="ECO:0000313" key="11">
    <source>
        <dbReference type="Proteomes" id="UP000515264"/>
    </source>
</evidence>
<dbReference type="PANTHER" id="PTHR30337">
    <property type="entry name" value="COMPONENT OF ATP-DEPENDENT DSDNA EXONUCLEASE"/>
    <property type="match status" value="1"/>
</dbReference>
<comment type="similarity">
    <text evidence="1 7">Belongs to the SbcD family.</text>
</comment>